<dbReference type="InterPro" id="IPR050173">
    <property type="entry name" value="ABC_transporter_C-like"/>
</dbReference>
<dbReference type="InterPro" id="IPR003439">
    <property type="entry name" value="ABC_transporter-like_ATP-bd"/>
</dbReference>
<feature type="compositionally biased region" description="Polar residues" evidence="9">
    <location>
        <begin position="393"/>
        <end position="419"/>
    </location>
</feature>
<evidence type="ECO:0000256" key="8">
    <source>
        <dbReference type="ARBA" id="ARBA00023136"/>
    </source>
</evidence>
<evidence type="ECO:0000313" key="13">
    <source>
        <dbReference type="Proteomes" id="UP001388673"/>
    </source>
</evidence>
<keyword evidence="3" id="KW-0813">Transport</keyword>
<proteinExistence type="inferred from homology"/>
<evidence type="ECO:0000256" key="5">
    <source>
        <dbReference type="ARBA" id="ARBA00022741"/>
    </source>
</evidence>
<keyword evidence="8 10" id="KW-0472">Membrane</keyword>
<dbReference type="EMBL" id="JBCAWK010000004">
    <property type="protein sequence ID" value="KAK8861277.1"/>
    <property type="molecule type" value="Genomic_DNA"/>
</dbReference>
<dbReference type="GO" id="GO:0005524">
    <property type="term" value="F:ATP binding"/>
    <property type="evidence" value="ECO:0007669"/>
    <property type="project" value="UniProtKB-KW"/>
</dbReference>
<dbReference type="Pfam" id="PF00005">
    <property type="entry name" value="ABC_tran"/>
    <property type="match status" value="1"/>
</dbReference>
<evidence type="ECO:0000256" key="1">
    <source>
        <dbReference type="ARBA" id="ARBA00004141"/>
    </source>
</evidence>
<keyword evidence="5" id="KW-0547">Nucleotide-binding</keyword>
<organism evidence="12 13">
    <name type="scientific">Kwoniella newhampshirensis</name>
    <dbReference type="NCBI Taxonomy" id="1651941"/>
    <lineage>
        <taxon>Eukaryota</taxon>
        <taxon>Fungi</taxon>
        <taxon>Dikarya</taxon>
        <taxon>Basidiomycota</taxon>
        <taxon>Agaricomycotina</taxon>
        <taxon>Tremellomycetes</taxon>
        <taxon>Tremellales</taxon>
        <taxon>Cryptococcaceae</taxon>
        <taxon>Kwoniella</taxon>
    </lineage>
</organism>
<gene>
    <name evidence="12" type="ORF">IAR55_002096</name>
</gene>
<feature type="transmembrane region" description="Helical" evidence="10">
    <location>
        <begin position="66"/>
        <end position="92"/>
    </location>
</feature>
<name>A0AAW0YQ75_9TREE</name>
<dbReference type="InterPro" id="IPR027417">
    <property type="entry name" value="P-loop_NTPase"/>
</dbReference>
<dbReference type="SUPFAM" id="SSF90123">
    <property type="entry name" value="ABC transporter transmembrane region"/>
    <property type="match status" value="1"/>
</dbReference>
<evidence type="ECO:0000313" key="12">
    <source>
        <dbReference type="EMBL" id="KAK8861277.1"/>
    </source>
</evidence>
<dbReference type="InterPro" id="IPR036640">
    <property type="entry name" value="ABC1_TM_sf"/>
</dbReference>
<evidence type="ECO:0000256" key="3">
    <source>
        <dbReference type="ARBA" id="ARBA00022448"/>
    </source>
</evidence>
<dbReference type="InterPro" id="IPR011527">
    <property type="entry name" value="ABC1_TM_dom"/>
</dbReference>
<dbReference type="Pfam" id="PF00664">
    <property type="entry name" value="ABC_membrane"/>
    <property type="match status" value="1"/>
</dbReference>
<dbReference type="Gene3D" id="3.40.50.300">
    <property type="entry name" value="P-loop containing nucleotide triphosphate hydrolases"/>
    <property type="match status" value="1"/>
</dbReference>
<feature type="region of interest" description="Disordered" evidence="9">
    <location>
        <begin position="393"/>
        <end position="430"/>
    </location>
</feature>
<protein>
    <recommendedName>
        <fullName evidence="11">ABC transmembrane type-1 domain-containing protein</fullName>
    </recommendedName>
</protein>
<dbReference type="SUPFAM" id="SSF52540">
    <property type="entry name" value="P-loop containing nucleoside triphosphate hydrolases"/>
    <property type="match status" value="1"/>
</dbReference>
<keyword evidence="13" id="KW-1185">Reference proteome</keyword>
<feature type="transmembrane region" description="Helical" evidence="10">
    <location>
        <begin position="164"/>
        <end position="184"/>
    </location>
</feature>
<keyword evidence="4 10" id="KW-0812">Transmembrane</keyword>
<keyword evidence="6" id="KW-0067">ATP-binding</keyword>
<reference evidence="12 13" key="1">
    <citation type="journal article" date="2024" name="bioRxiv">
        <title>Comparative genomics of Cryptococcus and Kwoniella reveals pathogenesis evolution and contrasting karyotype dynamics via intercentromeric recombination or chromosome fusion.</title>
        <authorList>
            <person name="Coelho M.A."/>
            <person name="David-Palma M."/>
            <person name="Shea T."/>
            <person name="Bowers K."/>
            <person name="McGinley-Smith S."/>
            <person name="Mohammad A.W."/>
            <person name="Gnirke A."/>
            <person name="Yurkov A.M."/>
            <person name="Nowrousian M."/>
            <person name="Sun S."/>
            <person name="Cuomo C.A."/>
            <person name="Heitman J."/>
        </authorList>
    </citation>
    <scope>NUCLEOTIDE SEQUENCE [LARGE SCALE GENOMIC DNA]</scope>
    <source>
        <strain evidence="12 13">CBS 13917</strain>
    </source>
</reference>
<sequence length="430" mass="47447">MGATLGIMANFASNNLHEAALRNVFFSPKSLFDTQPLGRILGVFGKDLDTIDNQLADSLRMMAMTLVTLIGSIIIITIYLHYFIVVYFAMFYRTSSRELKRLDSMLRSLLYSHFSESLSGLATIRAYGETDRFIKDNSYYMDLEDRAYILTITNQRWLSIRLDFLGACLVFAVAVMSAKGGGGLSPSDIALCLTYLTSITQVLGMSAEVENNSAFAIGAIELIFSECCGAGTSLFQRRDFASGGTSSHRRCTTSENLAAGRTLDIKPGEKVGIVGRTGAGKTSITMALFRLVELTSGTIEIDDLDIAKMGLNDLRSKIAIIPQDPVLFSGTLRSNLDPFDLHEDTRLYDALQRACVVTEEDQDKGGTRFRLDTVIEEEGLNLSMFSVEESKLSSNQTKPLHQSIWKQTPRSNRQSTSSFRAKHCSASRIA</sequence>
<evidence type="ECO:0000256" key="7">
    <source>
        <dbReference type="ARBA" id="ARBA00022989"/>
    </source>
</evidence>
<dbReference type="PROSITE" id="PS50929">
    <property type="entry name" value="ABC_TM1F"/>
    <property type="match status" value="1"/>
</dbReference>
<dbReference type="GO" id="GO:0140359">
    <property type="term" value="F:ABC-type transporter activity"/>
    <property type="evidence" value="ECO:0007669"/>
    <property type="project" value="InterPro"/>
</dbReference>
<evidence type="ECO:0000256" key="4">
    <source>
        <dbReference type="ARBA" id="ARBA00022692"/>
    </source>
</evidence>
<dbReference type="AlphaFoldDB" id="A0AAW0YQ75"/>
<dbReference type="GO" id="GO:0016020">
    <property type="term" value="C:membrane"/>
    <property type="evidence" value="ECO:0007669"/>
    <property type="project" value="UniProtKB-SubCell"/>
</dbReference>
<dbReference type="Proteomes" id="UP001388673">
    <property type="component" value="Unassembled WGS sequence"/>
</dbReference>
<evidence type="ECO:0000256" key="9">
    <source>
        <dbReference type="SAM" id="MobiDB-lite"/>
    </source>
</evidence>
<dbReference type="PANTHER" id="PTHR24223:SF456">
    <property type="entry name" value="MULTIDRUG RESISTANCE-ASSOCIATED PROTEIN LETHAL(2)03659"/>
    <property type="match status" value="1"/>
</dbReference>
<evidence type="ECO:0000259" key="11">
    <source>
        <dbReference type="PROSITE" id="PS50929"/>
    </source>
</evidence>
<dbReference type="RefSeq" id="XP_066803902.1">
    <property type="nucleotide sequence ID" value="XM_066945213.1"/>
</dbReference>
<feature type="compositionally biased region" description="Basic residues" evidence="9">
    <location>
        <begin position="420"/>
        <end position="430"/>
    </location>
</feature>
<dbReference type="GO" id="GO:0016887">
    <property type="term" value="F:ATP hydrolysis activity"/>
    <property type="evidence" value="ECO:0007669"/>
    <property type="project" value="InterPro"/>
</dbReference>
<evidence type="ECO:0000256" key="2">
    <source>
        <dbReference type="ARBA" id="ARBA00009726"/>
    </source>
</evidence>
<comment type="subcellular location">
    <subcellularLocation>
        <location evidence="1">Membrane</location>
        <topology evidence="1">Multi-pass membrane protein</topology>
    </subcellularLocation>
</comment>
<dbReference type="PANTHER" id="PTHR24223">
    <property type="entry name" value="ATP-BINDING CASSETTE SUB-FAMILY C"/>
    <property type="match status" value="1"/>
</dbReference>
<feature type="domain" description="ABC transmembrane type-1" evidence="11">
    <location>
        <begin position="1"/>
        <end position="205"/>
    </location>
</feature>
<dbReference type="KEGG" id="kne:92179355"/>
<keyword evidence="7 10" id="KW-1133">Transmembrane helix</keyword>
<evidence type="ECO:0000256" key="6">
    <source>
        <dbReference type="ARBA" id="ARBA00022840"/>
    </source>
</evidence>
<dbReference type="GeneID" id="92179355"/>
<comment type="caution">
    <text evidence="12">The sequence shown here is derived from an EMBL/GenBank/DDBJ whole genome shotgun (WGS) entry which is preliminary data.</text>
</comment>
<dbReference type="Gene3D" id="1.20.1560.10">
    <property type="entry name" value="ABC transporter type 1, transmembrane domain"/>
    <property type="match status" value="1"/>
</dbReference>
<comment type="similarity">
    <text evidence="2">Belongs to the ABC transporter superfamily. ABCC family. Conjugate transporter (TC 3.A.1.208) subfamily.</text>
</comment>
<accession>A0AAW0YQ75</accession>
<evidence type="ECO:0000256" key="10">
    <source>
        <dbReference type="SAM" id="Phobius"/>
    </source>
</evidence>